<dbReference type="SUPFAM" id="SSF46689">
    <property type="entry name" value="Homeodomain-like"/>
    <property type="match status" value="2"/>
</dbReference>
<dbReference type="InterPro" id="IPR041490">
    <property type="entry name" value="KstR2_TetR_C"/>
</dbReference>
<dbReference type="Pfam" id="PF17932">
    <property type="entry name" value="TetR_C_24"/>
    <property type="match status" value="1"/>
</dbReference>
<dbReference type="PANTHER" id="PTHR30055:SF237">
    <property type="entry name" value="TRANSCRIPTIONAL REPRESSOR MCE3R"/>
    <property type="match status" value="1"/>
</dbReference>
<keyword evidence="6" id="KW-1185">Reference proteome</keyword>
<feature type="DNA-binding region" description="H-T-H motif" evidence="2">
    <location>
        <begin position="261"/>
        <end position="280"/>
    </location>
</feature>
<feature type="domain" description="HTH tetR-type" evidence="4">
    <location>
        <begin position="31"/>
        <end position="91"/>
    </location>
</feature>
<dbReference type="InterPro" id="IPR050109">
    <property type="entry name" value="HTH-type_TetR-like_transc_reg"/>
</dbReference>
<evidence type="ECO:0000313" key="6">
    <source>
        <dbReference type="Proteomes" id="UP000564573"/>
    </source>
</evidence>
<dbReference type="InterPro" id="IPR009057">
    <property type="entry name" value="Homeodomain-like_sf"/>
</dbReference>
<dbReference type="InterPro" id="IPR036271">
    <property type="entry name" value="Tet_transcr_reg_TetR-rel_C_sf"/>
</dbReference>
<name>A0A839XWI1_9PSEU</name>
<dbReference type="EMBL" id="JACIBS010000002">
    <property type="protein sequence ID" value="MBB3664843.1"/>
    <property type="molecule type" value="Genomic_DNA"/>
</dbReference>
<evidence type="ECO:0000256" key="2">
    <source>
        <dbReference type="PROSITE-ProRule" id="PRU00335"/>
    </source>
</evidence>
<dbReference type="Gene3D" id="1.10.357.10">
    <property type="entry name" value="Tetracycline Repressor, domain 2"/>
    <property type="match status" value="2"/>
</dbReference>
<dbReference type="RefSeq" id="WP_183785873.1">
    <property type="nucleotide sequence ID" value="NZ_JACIBS010000002.1"/>
</dbReference>
<comment type="caution">
    <text evidence="5">The sequence shown here is derived from an EMBL/GenBank/DDBJ whole genome shotgun (WGS) entry which is preliminary data.</text>
</comment>
<gene>
    <name evidence="5" type="ORF">FB384_003794</name>
</gene>
<evidence type="ECO:0000313" key="5">
    <source>
        <dbReference type="EMBL" id="MBB3664843.1"/>
    </source>
</evidence>
<organism evidence="5 6">
    <name type="scientific">Prauserella sediminis</name>
    <dbReference type="NCBI Taxonomy" id="577680"/>
    <lineage>
        <taxon>Bacteria</taxon>
        <taxon>Bacillati</taxon>
        <taxon>Actinomycetota</taxon>
        <taxon>Actinomycetes</taxon>
        <taxon>Pseudonocardiales</taxon>
        <taxon>Pseudonocardiaceae</taxon>
        <taxon>Prauserella</taxon>
        <taxon>Prauserella salsuginis group</taxon>
    </lineage>
</organism>
<dbReference type="Pfam" id="PF00440">
    <property type="entry name" value="TetR_N"/>
    <property type="match status" value="2"/>
</dbReference>
<evidence type="ECO:0000256" key="1">
    <source>
        <dbReference type="ARBA" id="ARBA00023125"/>
    </source>
</evidence>
<feature type="DNA-binding region" description="H-T-H motif" evidence="2">
    <location>
        <begin position="54"/>
        <end position="73"/>
    </location>
</feature>
<dbReference type="GO" id="GO:0000976">
    <property type="term" value="F:transcription cis-regulatory region binding"/>
    <property type="evidence" value="ECO:0007669"/>
    <property type="project" value="TreeGrafter"/>
</dbReference>
<dbReference type="PANTHER" id="PTHR30055">
    <property type="entry name" value="HTH-TYPE TRANSCRIPTIONAL REGULATOR RUTR"/>
    <property type="match status" value="1"/>
</dbReference>
<feature type="compositionally biased region" description="Polar residues" evidence="3">
    <location>
        <begin position="9"/>
        <end position="19"/>
    </location>
</feature>
<protein>
    <submittedName>
        <fullName evidence="5">AcrR family transcriptional regulator</fullName>
    </submittedName>
</protein>
<dbReference type="InterPro" id="IPR001647">
    <property type="entry name" value="HTH_TetR"/>
</dbReference>
<dbReference type="PRINTS" id="PR00455">
    <property type="entry name" value="HTHTETR"/>
</dbReference>
<accession>A0A839XWI1</accession>
<dbReference type="SUPFAM" id="SSF48498">
    <property type="entry name" value="Tetracyclin repressor-like, C-terminal domain"/>
    <property type="match status" value="1"/>
</dbReference>
<reference evidence="5 6" key="1">
    <citation type="submission" date="2020-08" db="EMBL/GenBank/DDBJ databases">
        <title>Sequencing the genomes of 1000 actinobacteria strains.</title>
        <authorList>
            <person name="Klenk H.-P."/>
        </authorList>
    </citation>
    <scope>NUCLEOTIDE SEQUENCE [LARGE SCALE GENOMIC DNA]</scope>
    <source>
        <strain evidence="5 6">DSM 45267</strain>
    </source>
</reference>
<sequence length="416" mass="45333">MGQRRSESEVTPLQQQDTGSAPAAAPSRRRGDRKAQLARIAVDLFCQRGYHAVGLGDIATEAGITGPAIYRHFKNKQAILTYAADDLAAATRSAVETALAQGATADPWSRIDAIVRSLTTLVIDRREGAQLYQWERRHLDPEDHARFTATMEWLVDTVAGLVGEGRPRLPEADRTTLATAALSAIASLSTHRTTVPARVAERGLRSIALGVLATGLPPRLGGELAEERPEQPALNRFVSRRERLVVAALRPIRERGFHAVTMEELGAAAGIGGSSVYRHFASKAELLAAVYYRAADRLTVATSTAVESATEPGEALRALVDAYVGYNYSDSDLAAVYRSEHGNLPDEDRRQLRKVQREHVEQWVRLVMAVRGDTRATYARLAVHAALNIAGDLCIRRQRIADADQIKHVVFAALAS</sequence>
<dbReference type="Gene3D" id="1.10.10.60">
    <property type="entry name" value="Homeodomain-like"/>
    <property type="match status" value="2"/>
</dbReference>
<feature type="region of interest" description="Disordered" evidence="3">
    <location>
        <begin position="1"/>
        <end position="32"/>
    </location>
</feature>
<evidence type="ECO:0000256" key="3">
    <source>
        <dbReference type="SAM" id="MobiDB-lite"/>
    </source>
</evidence>
<dbReference type="GO" id="GO:0003700">
    <property type="term" value="F:DNA-binding transcription factor activity"/>
    <property type="evidence" value="ECO:0007669"/>
    <property type="project" value="TreeGrafter"/>
</dbReference>
<dbReference type="Proteomes" id="UP000564573">
    <property type="component" value="Unassembled WGS sequence"/>
</dbReference>
<keyword evidence="1 2" id="KW-0238">DNA-binding</keyword>
<dbReference type="PROSITE" id="PS50977">
    <property type="entry name" value="HTH_TETR_2"/>
    <property type="match status" value="2"/>
</dbReference>
<evidence type="ECO:0000259" key="4">
    <source>
        <dbReference type="PROSITE" id="PS50977"/>
    </source>
</evidence>
<proteinExistence type="predicted"/>
<feature type="domain" description="HTH tetR-type" evidence="4">
    <location>
        <begin position="238"/>
        <end position="298"/>
    </location>
</feature>
<dbReference type="AlphaFoldDB" id="A0A839XWI1"/>